<dbReference type="PROSITE" id="PS00107">
    <property type="entry name" value="PROTEIN_KINASE_ATP"/>
    <property type="match status" value="1"/>
</dbReference>
<dbReference type="PROSITE" id="PS00108">
    <property type="entry name" value="PROTEIN_KINASE_ST"/>
    <property type="match status" value="1"/>
</dbReference>
<dbReference type="InterPro" id="IPR000719">
    <property type="entry name" value="Prot_kinase_dom"/>
</dbReference>
<comment type="catalytic activity">
    <reaction evidence="9">
        <text>L-threonyl-[protein] + ATP = O-phospho-L-threonyl-[protein] + ADP + H(+)</text>
        <dbReference type="Rhea" id="RHEA:46608"/>
        <dbReference type="Rhea" id="RHEA-COMP:11060"/>
        <dbReference type="Rhea" id="RHEA-COMP:11605"/>
        <dbReference type="ChEBI" id="CHEBI:15378"/>
        <dbReference type="ChEBI" id="CHEBI:30013"/>
        <dbReference type="ChEBI" id="CHEBI:30616"/>
        <dbReference type="ChEBI" id="CHEBI:61977"/>
        <dbReference type="ChEBI" id="CHEBI:456216"/>
        <dbReference type="EC" id="2.7.11.24"/>
    </reaction>
</comment>
<name>A0A5N5QR06_9AGAM</name>
<evidence type="ECO:0000256" key="1">
    <source>
        <dbReference type="ARBA" id="ARBA00022527"/>
    </source>
</evidence>
<evidence type="ECO:0000256" key="3">
    <source>
        <dbReference type="ARBA" id="ARBA00022741"/>
    </source>
</evidence>
<keyword evidence="4 9" id="KW-0418">Kinase</keyword>
<accession>A0A5N5QR06</accession>
<dbReference type="Pfam" id="PF00069">
    <property type="entry name" value="Pkinase"/>
    <property type="match status" value="1"/>
</dbReference>
<dbReference type="InterPro" id="IPR003527">
    <property type="entry name" value="MAP_kinase_CS"/>
</dbReference>
<evidence type="ECO:0000259" key="11">
    <source>
        <dbReference type="PROSITE" id="PS50011"/>
    </source>
</evidence>
<dbReference type="EC" id="2.7.11.24" evidence="9"/>
<dbReference type="GO" id="GO:0005524">
    <property type="term" value="F:ATP binding"/>
    <property type="evidence" value="ECO:0007669"/>
    <property type="project" value="UniProtKB-UniRule"/>
</dbReference>
<comment type="cofactor">
    <cofactor evidence="9">
        <name>Mg(2+)</name>
        <dbReference type="ChEBI" id="CHEBI:18420"/>
    </cofactor>
</comment>
<keyword evidence="2 9" id="KW-0808">Transferase</keyword>
<evidence type="ECO:0000256" key="8">
    <source>
        <dbReference type="RuleBase" id="RU000304"/>
    </source>
</evidence>
<comment type="activity regulation">
    <text evidence="9">Activated by threonine and tyrosine phosphorylation.</text>
</comment>
<feature type="domain" description="Protein kinase" evidence="11">
    <location>
        <begin position="35"/>
        <end position="348"/>
    </location>
</feature>
<dbReference type="InterPro" id="IPR011009">
    <property type="entry name" value="Kinase-like_dom_sf"/>
</dbReference>
<keyword evidence="1 8" id="KW-0723">Serine/threonine-protein kinase</keyword>
<organism evidence="12 13">
    <name type="scientific">Ceratobasidium theobromae</name>
    <dbReference type="NCBI Taxonomy" id="1582974"/>
    <lineage>
        <taxon>Eukaryota</taxon>
        <taxon>Fungi</taxon>
        <taxon>Dikarya</taxon>
        <taxon>Basidiomycota</taxon>
        <taxon>Agaricomycotina</taxon>
        <taxon>Agaricomycetes</taxon>
        <taxon>Cantharellales</taxon>
        <taxon>Ceratobasidiaceae</taxon>
        <taxon>Ceratobasidium</taxon>
    </lineage>
</organism>
<comment type="function">
    <text evidence="6">Responds to activation by environmental stress by phosphorylating downstream targets.</text>
</comment>
<evidence type="ECO:0000256" key="5">
    <source>
        <dbReference type="ARBA" id="ARBA00022840"/>
    </source>
</evidence>
<evidence type="ECO:0000256" key="2">
    <source>
        <dbReference type="ARBA" id="ARBA00022679"/>
    </source>
</evidence>
<evidence type="ECO:0000256" key="9">
    <source>
        <dbReference type="RuleBase" id="RU361165"/>
    </source>
</evidence>
<dbReference type="Proteomes" id="UP000383932">
    <property type="component" value="Unassembled WGS sequence"/>
</dbReference>
<proteinExistence type="inferred from homology"/>
<dbReference type="InterPro" id="IPR008271">
    <property type="entry name" value="Ser/Thr_kinase_AS"/>
</dbReference>
<protein>
    <recommendedName>
        <fullName evidence="9">Mitogen-activated protein kinase</fullName>
        <ecNumber evidence="9">2.7.11.24</ecNumber>
    </recommendedName>
</protein>
<comment type="caution">
    <text evidence="12">The sequence shown here is derived from an EMBL/GenBank/DDBJ whole genome shotgun (WGS) entry which is preliminary data.</text>
</comment>
<dbReference type="AlphaFoldDB" id="A0A5N5QR06"/>
<dbReference type="CDD" id="cd07849">
    <property type="entry name" value="STKc_ERK1_2_like"/>
    <property type="match status" value="1"/>
</dbReference>
<dbReference type="SUPFAM" id="SSF56112">
    <property type="entry name" value="Protein kinase-like (PK-like)"/>
    <property type="match status" value="1"/>
</dbReference>
<dbReference type="Gene3D" id="1.10.510.10">
    <property type="entry name" value="Transferase(Phosphotransferase) domain 1"/>
    <property type="match status" value="1"/>
</dbReference>
<dbReference type="InterPro" id="IPR050117">
    <property type="entry name" value="MAPK"/>
</dbReference>
<dbReference type="SMART" id="SM00220">
    <property type="entry name" value="S_TKc"/>
    <property type="match status" value="1"/>
</dbReference>
<dbReference type="PROSITE" id="PS01351">
    <property type="entry name" value="MAPK"/>
    <property type="match status" value="1"/>
</dbReference>
<feature type="compositionally biased region" description="Basic and acidic residues" evidence="10">
    <location>
        <begin position="1"/>
        <end position="11"/>
    </location>
</feature>
<dbReference type="FunFam" id="3.30.200.20:FF:000073">
    <property type="entry name" value="Mitogen-activated protein kinase"/>
    <property type="match status" value="1"/>
</dbReference>
<dbReference type="EMBL" id="SSOP01000026">
    <property type="protein sequence ID" value="KAB5594079.1"/>
    <property type="molecule type" value="Genomic_DNA"/>
</dbReference>
<keyword evidence="13" id="KW-1185">Reference proteome</keyword>
<feature type="region of interest" description="Disordered" evidence="10">
    <location>
        <begin position="1"/>
        <end position="25"/>
    </location>
</feature>
<keyword evidence="5 7" id="KW-0067">ATP-binding</keyword>
<evidence type="ECO:0000313" key="12">
    <source>
        <dbReference type="EMBL" id="KAB5594079.1"/>
    </source>
</evidence>
<dbReference type="InterPro" id="IPR017441">
    <property type="entry name" value="Protein_kinase_ATP_BS"/>
</dbReference>
<evidence type="ECO:0000313" key="13">
    <source>
        <dbReference type="Proteomes" id="UP000383932"/>
    </source>
</evidence>
<dbReference type="Gene3D" id="3.30.200.20">
    <property type="entry name" value="Phosphorylase Kinase, domain 1"/>
    <property type="match status" value="1"/>
</dbReference>
<evidence type="ECO:0000256" key="7">
    <source>
        <dbReference type="PROSITE-ProRule" id="PRU10141"/>
    </source>
</evidence>
<evidence type="ECO:0000256" key="6">
    <source>
        <dbReference type="ARBA" id="ARBA00055111"/>
    </source>
</evidence>
<gene>
    <name evidence="12" type="ORF">CTheo_2548</name>
</gene>
<sequence>MADQPAKDPKAKHAHAASQSQPTPRKVRFNVGTQYQVLDVVGEGAYGIVCSALHRPTGRKVAIKKIAPFDHSMFCLRTLRELKLLKFLSEAGVSENIISILDIIKPPSLEAFKEVYLIQELMETDMHRVIRTQDLSDDHAQYFIYQTLRALKALHSADVIHRDLKPSNLLLNANCDLKVCDFGLARSVKTAEPSGTETGFMTEYVATRWYRAPEIMLTFKQYTKAIDVWSVGCILAEMLSGKPLFPGRDYHHQLTLILDVLGTPTLDEFYAITTRRSRDYIRALPFRKRRPFAQLFPNASPMAVDFLTKSLVRVSCRLPWCLSPDCVLQTFDPKKRITVEEALCHPYLEAYHDPEDEPVAPPLDPNFFEFDCAYTFNPASTRTNPPSTVHKDDISREQLKQLLYDEIMTFQPAI</sequence>
<dbReference type="PANTHER" id="PTHR24055">
    <property type="entry name" value="MITOGEN-ACTIVATED PROTEIN KINASE"/>
    <property type="match status" value="1"/>
</dbReference>
<dbReference type="PROSITE" id="PS50011">
    <property type="entry name" value="PROTEIN_KINASE_DOM"/>
    <property type="match status" value="1"/>
</dbReference>
<reference evidence="12 13" key="1">
    <citation type="journal article" date="2019" name="Fungal Biol. Biotechnol.">
        <title>Draft genome sequence of fastidious pathogen Ceratobasidium theobromae, which causes vascular-streak dieback in Theobroma cacao.</title>
        <authorList>
            <person name="Ali S.S."/>
            <person name="Asman A."/>
            <person name="Shao J."/>
            <person name="Firmansyah A.P."/>
            <person name="Susilo A.W."/>
            <person name="Rosmana A."/>
            <person name="McMahon P."/>
            <person name="Junaid M."/>
            <person name="Guest D."/>
            <person name="Kheng T.Y."/>
            <person name="Meinhardt L.W."/>
            <person name="Bailey B.A."/>
        </authorList>
    </citation>
    <scope>NUCLEOTIDE SEQUENCE [LARGE SCALE GENOMIC DNA]</scope>
    <source>
        <strain evidence="12 13">CT2</strain>
    </source>
</reference>
<evidence type="ECO:0000256" key="10">
    <source>
        <dbReference type="SAM" id="MobiDB-lite"/>
    </source>
</evidence>
<comment type="similarity">
    <text evidence="9">Belongs to the protein kinase superfamily. Ser/Thr protein kinase family. MAP kinase subfamily.</text>
</comment>
<dbReference type="GO" id="GO:0004707">
    <property type="term" value="F:MAP kinase activity"/>
    <property type="evidence" value="ECO:0007669"/>
    <property type="project" value="UniProtKB-EC"/>
</dbReference>
<keyword evidence="9" id="KW-0460">Magnesium</keyword>
<evidence type="ECO:0000256" key="4">
    <source>
        <dbReference type="ARBA" id="ARBA00022777"/>
    </source>
</evidence>
<keyword evidence="3 7" id="KW-0547">Nucleotide-binding</keyword>
<dbReference type="FunFam" id="1.10.510.10:FF:000040">
    <property type="entry name" value="Mitogen-activated protein kinase"/>
    <property type="match status" value="1"/>
</dbReference>
<feature type="binding site" evidence="7">
    <location>
        <position position="65"/>
    </location>
    <ligand>
        <name>ATP</name>
        <dbReference type="ChEBI" id="CHEBI:30616"/>
    </ligand>
</feature>
<dbReference type="OrthoDB" id="192887at2759"/>